<dbReference type="PANTHER" id="PTHR13243">
    <property type="entry name" value="HSPC111 PROTEIN-RELATED"/>
    <property type="match status" value="1"/>
</dbReference>
<organism evidence="7 8">
    <name type="scientific">Rickenella mellea</name>
    <dbReference type="NCBI Taxonomy" id="50990"/>
    <lineage>
        <taxon>Eukaryota</taxon>
        <taxon>Fungi</taxon>
        <taxon>Dikarya</taxon>
        <taxon>Basidiomycota</taxon>
        <taxon>Agaricomycotina</taxon>
        <taxon>Agaricomycetes</taxon>
        <taxon>Hymenochaetales</taxon>
        <taxon>Rickenellaceae</taxon>
        <taxon>Rickenella</taxon>
    </lineage>
</organism>
<comment type="similarity">
    <text evidence="3">Belongs to the NOP16 family.</text>
</comment>
<evidence type="ECO:0000256" key="1">
    <source>
        <dbReference type="ARBA" id="ARBA00002889"/>
    </source>
</evidence>
<sequence>MANPRQRRKTRSSSHKPVKQSRRTNKLQRKQPPIKGPKALQDAWDKKKTVRQNFAALGLAHTLNPHDSGGNEQRHEASGRNPDANVEHRKANSHERSGVRHGFGRIMRDENGNVVGVELGEETEAQGLMEDDASEVDESASGWLLDVRRGERERGESVVQALEDASALGRGRSKRSSSVAEVAYLQRLADAHGDDIDAMARDRKRNVQQYTAGQLRRAIEKAGLTSS</sequence>
<evidence type="ECO:0000256" key="6">
    <source>
        <dbReference type="SAM" id="MobiDB-lite"/>
    </source>
</evidence>
<evidence type="ECO:0000256" key="5">
    <source>
        <dbReference type="ARBA" id="ARBA00023242"/>
    </source>
</evidence>
<dbReference type="EMBL" id="ML170159">
    <property type="protein sequence ID" value="TDL27285.1"/>
    <property type="molecule type" value="Genomic_DNA"/>
</dbReference>
<dbReference type="GO" id="GO:0005730">
    <property type="term" value="C:nucleolus"/>
    <property type="evidence" value="ECO:0007669"/>
    <property type="project" value="UniProtKB-SubCell"/>
</dbReference>
<dbReference type="Proteomes" id="UP000294933">
    <property type="component" value="Unassembled WGS sequence"/>
</dbReference>
<feature type="compositionally biased region" description="Basic and acidic residues" evidence="6">
    <location>
        <begin position="85"/>
        <end position="98"/>
    </location>
</feature>
<feature type="compositionally biased region" description="Basic residues" evidence="6">
    <location>
        <begin position="1"/>
        <end position="29"/>
    </location>
</feature>
<dbReference type="InterPro" id="IPR019002">
    <property type="entry name" value="Ribosome_biogenesis_Nop16"/>
</dbReference>
<evidence type="ECO:0000256" key="4">
    <source>
        <dbReference type="ARBA" id="ARBA00015522"/>
    </source>
</evidence>
<comment type="function">
    <text evidence="1">Involved in the biogenesis of the 60S ribosomal subunit.</text>
</comment>
<keyword evidence="8" id="KW-1185">Reference proteome</keyword>
<evidence type="ECO:0000313" key="7">
    <source>
        <dbReference type="EMBL" id="TDL27285.1"/>
    </source>
</evidence>
<evidence type="ECO:0000256" key="2">
    <source>
        <dbReference type="ARBA" id="ARBA00004604"/>
    </source>
</evidence>
<dbReference type="PANTHER" id="PTHR13243:SF1">
    <property type="entry name" value="NUCLEOLAR PROTEIN 16"/>
    <property type="match status" value="1"/>
</dbReference>
<dbReference type="STRING" id="50990.A0A4Y7QIP4"/>
<evidence type="ECO:0000256" key="3">
    <source>
        <dbReference type="ARBA" id="ARBA00008479"/>
    </source>
</evidence>
<dbReference type="GO" id="GO:0042273">
    <property type="term" value="P:ribosomal large subunit biogenesis"/>
    <property type="evidence" value="ECO:0007669"/>
    <property type="project" value="TreeGrafter"/>
</dbReference>
<gene>
    <name evidence="7" type="ORF">BD410DRAFT_762039</name>
</gene>
<dbReference type="AlphaFoldDB" id="A0A4Y7QIP4"/>
<feature type="region of interest" description="Disordered" evidence="6">
    <location>
        <begin position="1"/>
        <end position="107"/>
    </location>
</feature>
<evidence type="ECO:0000313" key="8">
    <source>
        <dbReference type="Proteomes" id="UP000294933"/>
    </source>
</evidence>
<dbReference type="VEuPathDB" id="FungiDB:BD410DRAFT_762039"/>
<dbReference type="Pfam" id="PF09420">
    <property type="entry name" value="Nop16"/>
    <property type="match status" value="1"/>
</dbReference>
<keyword evidence="5" id="KW-0539">Nucleus</keyword>
<comment type="subcellular location">
    <subcellularLocation>
        <location evidence="2">Nucleus</location>
        <location evidence="2">Nucleolus</location>
    </subcellularLocation>
</comment>
<proteinExistence type="inferred from homology"/>
<dbReference type="OrthoDB" id="285729at2759"/>
<accession>A0A4Y7QIP4</accession>
<protein>
    <recommendedName>
        <fullName evidence="4">Nucleolar protein 16</fullName>
    </recommendedName>
</protein>
<reference evidence="7 8" key="1">
    <citation type="submission" date="2018-06" db="EMBL/GenBank/DDBJ databases">
        <title>A transcriptomic atlas of mushroom development highlights an independent origin of complex multicellularity.</title>
        <authorList>
            <consortium name="DOE Joint Genome Institute"/>
            <person name="Krizsan K."/>
            <person name="Almasi E."/>
            <person name="Merenyi Z."/>
            <person name="Sahu N."/>
            <person name="Viragh M."/>
            <person name="Koszo T."/>
            <person name="Mondo S."/>
            <person name="Kiss B."/>
            <person name="Balint B."/>
            <person name="Kues U."/>
            <person name="Barry K."/>
            <person name="Hegedus J.C."/>
            <person name="Henrissat B."/>
            <person name="Johnson J."/>
            <person name="Lipzen A."/>
            <person name="Ohm R."/>
            <person name="Nagy I."/>
            <person name="Pangilinan J."/>
            <person name="Yan J."/>
            <person name="Xiong Y."/>
            <person name="Grigoriev I.V."/>
            <person name="Hibbett D.S."/>
            <person name="Nagy L.G."/>
        </authorList>
    </citation>
    <scope>NUCLEOTIDE SEQUENCE [LARGE SCALE GENOMIC DNA]</scope>
    <source>
        <strain evidence="7 8">SZMC22713</strain>
    </source>
</reference>
<name>A0A4Y7QIP4_9AGAM</name>